<gene>
    <name evidence="3" type="primary">LOC107663399</name>
</gene>
<dbReference type="GO" id="GO:1902388">
    <property type="term" value="F:ceramide 1-phosphate transfer activity"/>
    <property type="evidence" value="ECO:0007669"/>
    <property type="project" value="TreeGrafter"/>
</dbReference>
<dbReference type="SUPFAM" id="SSF110004">
    <property type="entry name" value="Glycolipid transfer protein, GLTP"/>
    <property type="match status" value="1"/>
</dbReference>
<dbReference type="Pfam" id="PF08718">
    <property type="entry name" value="GLTP"/>
    <property type="match status" value="1"/>
</dbReference>
<sequence length="313" mass="35918">MGVKCRAFVAIVFILLLLGSMWLHGNLADHWNTCPKVYSMKNKILSFIRVNSSDDDVSPLRVCPGQRFQVADLLAHLQAAPVSANDVLLKPYLASWDELIKFLEALGPMVGLISQEIESKTAIIRDLAQKAEKEPVKKMKERKRTHQQSDPVLMISHNSSSDYSEMNHRLSFGYTSVRSMIKWELENGLVDFHKQTNLGCRTLLRLHRALLWLQNFLLELGKDTTEGQHLRSPSDLCKETYQRTLAHHHTWWVRKAAELAFLAMPERPYFYQLVCVETQAEAAVVLDRIVRAIEEVYERNEVALQEHGMLDLP</sequence>
<feature type="domain" description="Glycolipid transfer protein" evidence="2">
    <location>
        <begin position="88"/>
        <end position="275"/>
    </location>
</feature>
<dbReference type="PANTHER" id="PTHR10219:SF93">
    <property type="entry name" value="CERAMIDE-1-PHOSPHATE TRANSFER PROTEIN"/>
    <property type="match status" value="1"/>
</dbReference>
<dbReference type="PANTHER" id="PTHR10219">
    <property type="entry name" value="GLYCOLIPID TRANSFER PROTEIN-RELATED"/>
    <property type="match status" value="1"/>
</dbReference>
<reference evidence="3" key="1">
    <citation type="submission" date="2025-08" db="UniProtKB">
        <authorList>
            <consortium name="Ensembl"/>
        </authorList>
    </citation>
    <scope>IDENTIFICATION</scope>
</reference>
<dbReference type="InterPro" id="IPR014830">
    <property type="entry name" value="Glycolipid_transfer_prot_dom"/>
</dbReference>
<dbReference type="AlphaFoldDB" id="A0A671NWT0"/>
<accession>A0A671NWT0</accession>
<dbReference type="InterPro" id="IPR036497">
    <property type="entry name" value="GLTP_sf"/>
</dbReference>
<evidence type="ECO:0000313" key="3">
    <source>
        <dbReference type="Ensembl" id="ENSSANP00000050154.1"/>
    </source>
</evidence>
<reference evidence="3" key="2">
    <citation type="submission" date="2025-09" db="UniProtKB">
        <authorList>
            <consortium name="Ensembl"/>
        </authorList>
    </citation>
    <scope>IDENTIFICATION</scope>
</reference>
<proteinExistence type="predicted"/>
<evidence type="ECO:0000259" key="2">
    <source>
        <dbReference type="Pfam" id="PF08718"/>
    </source>
</evidence>
<keyword evidence="4" id="KW-1185">Reference proteome</keyword>
<dbReference type="Proteomes" id="UP000472260">
    <property type="component" value="Unassembled WGS sequence"/>
</dbReference>
<dbReference type="RefSeq" id="XP_016309100.1">
    <property type="nucleotide sequence ID" value="XM_016453614.1"/>
</dbReference>
<evidence type="ECO:0000256" key="1">
    <source>
        <dbReference type="SAM" id="SignalP"/>
    </source>
</evidence>
<dbReference type="OrthoDB" id="116883at2759"/>
<feature type="signal peptide" evidence="1">
    <location>
        <begin position="1"/>
        <end position="28"/>
    </location>
</feature>
<name>A0A671NWT0_9TELE</name>
<dbReference type="GO" id="GO:0005829">
    <property type="term" value="C:cytosol"/>
    <property type="evidence" value="ECO:0007669"/>
    <property type="project" value="TreeGrafter"/>
</dbReference>
<evidence type="ECO:0000313" key="4">
    <source>
        <dbReference type="Proteomes" id="UP000472260"/>
    </source>
</evidence>
<organism evidence="3 4">
    <name type="scientific">Sinocyclocheilus anshuiensis</name>
    <dbReference type="NCBI Taxonomy" id="1608454"/>
    <lineage>
        <taxon>Eukaryota</taxon>
        <taxon>Metazoa</taxon>
        <taxon>Chordata</taxon>
        <taxon>Craniata</taxon>
        <taxon>Vertebrata</taxon>
        <taxon>Euteleostomi</taxon>
        <taxon>Actinopterygii</taxon>
        <taxon>Neopterygii</taxon>
        <taxon>Teleostei</taxon>
        <taxon>Ostariophysi</taxon>
        <taxon>Cypriniformes</taxon>
        <taxon>Cyprinidae</taxon>
        <taxon>Cyprininae</taxon>
        <taxon>Sinocyclocheilus</taxon>
    </lineage>
</organism>
<dbReference type="GeneID" id="107663399"/>
<protein>
    <submittedName>
        <fullName evidence="3">Ceramide-1-phosphate transfer protein-like</fullName>
    </submittedName>
</protein>
<keyword evidence="1" id="KW-0732">Signal</keyword>
<dbReference type="KEGG" id="sanh:107663399"/>
<dbReference type="Gene3D" id="1.10.3520.10">
    <property type="entry name" value="Glycolipid transfer protein"/>
    <property type="match status" value="1"/>
</dbReference>
<dbReference type="Ensembl" id="ENSSANT00000053316.1">
    <property type="protein sequence ID" value="ENSSANP00000050154.1"/>
    <property type="gene ID" value="ENSSANG00000025191.1"/>
</dbReference>
<feature type="chain" id="PRO_5025541361" evidence="1">
    <location>
        <begin position="29"/>
        <end position="313"/>
    </location>
</feature>
<dbReference type="GO" id="GO:0016020">
    <property type="term" value="C:membrane"/>
    <property type="evidence" value="ECO:0007669"/>
    <property type="project" value="TreeGrafter"/>
</dbReference>
<dbReference type="GO" id="GO:1902387">
    <property type="term" value="F:ceramide 1-phosphate binding"/>
    <property type="evidence" value="ECO:0007669"/>
    <property type="project" value="TreeGrafter"/>
</dbReference>